<reference evidence="3 4" key="2">
    <citation type="submission" date="2016-05" db="EMBL/GenBank/DDBJ databases">
        <title>Lineage-specific infection strategies underlie the spectrum of fungal disease in amphibians.</title>
        <authorList>
            <person name="Cuomo C.A."/>
            <person name="Farrer R.A."/>
            <person name="James T."/>
            <person name="Longcore J."/>
            <person name="Birren B."/>
        </authorList>
    </citation>
    <scope>NUCLEOTIDE SEQUENCE [LARGE SCALE GENOMIC DNA]</scope>
    <source>
        <strain evidence="3 4">JEL423</strain>
    </source>
</reference>
<proteinExistence type="predicted"/>
<feature type="region of interest" description="Disordered" evidence="1">
    <location>
        <begin position="154"/>
        <end position="189"/>
    </location>
</feature>
<dbReference type="InterPro" id="IPR013859">
    <property type="entry name" value="Ssr4_N"/>
</dbReference>
<dbReference type="AlphaFoldDB" id="A0A177WPS2"/>
<name>A0A177WPS2_BATDL</name>
<dbReference type="GO" id="GO:0006338">
    <property type="term" value="P:chromatin remodeling"/>
    <property type="evidence" value="ECO:0007669"/>
    <property type="project" value="InterPro"/>
</dbReference>
<evidence type="ECO:0000259" key="2">
    <source>
        <dbReference type="Pfam" id="PF08549"/>
    </source>
</evidence>
<dbReference type="Proteomes" id="UP000077115">
    <property type="component" value="Unassembled WGS sequence"/>
</dbReference>
<reference evidence="3 4" key="1">
    <citation type="submission" date="2006-10" db="EMBL/GenBank/DDBJ databases">
        <title>The Genome Sequence of Batrachochytrium dendrobatidis JEL423.</title>
        <authorList>
            <consortium name="The Broad Institute Genome Sequencing Platform"/>
            <person name="Birren B."/>
            <person name="Lander E."/>
            <person name="Galagan J."/>
            <person name="Cuomo C."/>
            <person name="Devon K."/>
            <person name="Jaffe D."/>
            <person name="Butler J."/>
            <person name="Alvarez P."/>
            <person name="Gnerre S."/>
            <person name="Grabherr M."/>
            <person name="Kleber M."/>
            <person name="Mauceli E."/>
            <person name="Brockman W."/>
            <person name="Young S."/>
            <person name="LaButti K."/>
            <person name="Sykes S."/>
            <person name="DeCaprio D."/>
            <person name="Crawford M."/>
            <person name="Koehrsen M."/>
            <person name="Engels R."/>
            <person name="Montgomery P."/>
            <person name="Pearson M."/>
            <person name="Howarth C."/>
            <person name="Larson L."/>
            <person name="White J."/>
            <person name="O'Leary S."/>
            <person name="Kodira C."/>
            <person name="Zeng Q."/>
            <person name="Yandava C."/>
            <person name="Alvarado L."/>
            <person name="Longcore J."/>
            <person name="James T."/>
        </authorList>
    </citation>
    <scope>NUCLEOTIDE SEQUENCE [LARGE SCALE GENOMIC DNA]</scope>
    <source>
        <strain evidence="3 4">JEL423</strain>
    </source>
</reference>
<accession>A0A177WPS2</accession>
<evidence type="ECO:0000256" key="1">
    <source>
        <dbReference type="SAM" id="MobiDB-lite"/>
    </source>
</evidence>
<protein>
    <recommendedName>
        <fullName evidence="2">SWI/SNF and RSC complexes subunit Ssr4 N-terminal domain-containing protein</fullName>
    </recommendedName>
</protein>
<dbReference type="VEuPathDB" id="FungiDB:BDEG_25618"/>
<dbReference type="EMBL" id="DS022307">
    <property type="protein sequence ID" value="OAJ42117.1"/>
    <property type="molecule type" value="Genomic_DNA"/>
</dbReference>
<evidence type="ECO:0000313" key="3">
    <source>
        <dbReference type="EMBL" id="OAJ42117.1"/>
    </source>
</evidence>
<dbReference type="OrthoDB" id="5321006at2759"/>
<sequence length="359" mass="40755">MSFRKLSVNILPLKESLSNDKVADMFSRLLQTQPQIEHFVVDKPLDGSIIAFLLQPGEMMASDGYGWMDDDSLTRVTLDNGIEMEIFTRKLGFSPNETCVSIKRSRYRLVANPMLNLVHYLAVPQDAAMKVIPHAIKAMPRASIMTAPQRQQAYVPDSSHAGSGNYAAKRTGDDPHNSSYYARKRPRAQPQARLVSQVKVIEEEKDLSGDELDQGYTRVISLERYKRNHMFIDLLFSPYSASAIRESKQFPGITPEHIQQMKLHLEKSEKDFDDTRNQYLKEIEEINKAATAEWKCIEEIRHVRTAKDLDVLQEKAQRRLGTKLVPKGPTVTIVNLDHSTSPLKTTTSTMLMPVKSDHT</sequence>
<organism evidence="3 4">
    <name type="scientific">Batrachochytrium dendrobatidis (strain JEL423)</name>
    <dbReference type="NCBI Taxonomy" id="403673"/>
    <lineage>
        <taxon>Eukaryota</taxon>
        <taxon>Fungi</taxon>
        <taxon>Fungi incertae sedis</taxon>
        <taxon>Chytridiomycota</taxon>
        <taxon>Chytridiomycota incertae sedis</taxon>
        <taxon>Chytridiomycetes</taxon>
        <taxon>Rhizophydiales</taxon>
        <taxon>Rhizophydiales incertae sedis</taxon>
        <taxon>Batrachochytrium</taxon>
    </lineage>
</organism>
<dbReference type="Pfam" id="PF08549">
    <property type="entry name" value="SWI-SNF_Ssr4_N"/>
    <property type="match status" value="1"/>
</dbReference>
<feature type="domain" description="SWI/SNF and RSC complexes subunit Ssr4 N-terminal" evidence="2">
    <location>
        <begin position="11"/>
        <end position="116"/>
    </location>
</feature>
<gene>
    <name evidence="3" type="ORF">BDEG_25618</name>
</gene>
<dbReference type="eggNOG" id="ENOG502S7WA">
    <property type="taxonomic scope" value="Eukaryota"/>
</dbReference>
<evidence type="ECO:0000313" key="4">
    <source>
        <dbReference type="Proteomes" id="UP000077115"/>
    </source>
</evidence>